<dbReference type="Proteomes" id="UP000272400">
    <property type="component" value="Unassembled WGS sequence"/>
</dbReference>
<keyword evidence="4 5" id="KW-0472">Membrane</keyword>
<dbReference type="PANTHER" id="PTHR43394">
    <property type="entry name" value="ATP-DEPENDENT PERMEASE MDL1, MITOCHONDRIAL"/>
    <property type="match status" value="1"/>
</dbReference>
<evidence type="ECO:0000256" key="4">
    <source>
        <dbReference type="ARBA" id="ARBA00023136"/>
    </source>
</evidence>
<gene>
    <name evidence="8" type="ORF">EDD29_4801</name>
</gene>
<dbReference type="Gene3D" id="1.20.1560.10">
    <property type="entry name" value="ABC transporter type 1, transmembrane domain"/>
    <property type="match status" value="1"/>
</dbReference>
<dbReference type="PROSITE" id="PS00211">
    <property type="entry name" value="ABC_TRANSPORTER_1"/>
    <property type="match status" value="1"/>
</dbReference>
<accession>A0A3N1D0Z9</accession>
<feature type="transmembrane region" description="Helical" evidence="5">
    <location>
        <begin position="61"/>
        <end position="82"/>
    </location>
</feature>
<feature type="transmembrane region" description="Helical" evidence="5">
    <location>
        <begin position="24"/>
        <end position="49"/>
    </location>
</feature>
<dbReference type="SUPFAM" id="SSF90123">
    <property type="entry name" value="ABC transporter transmembrane region"/>
    <property type="match status" value="1"/>
</dbReference>
<dbReference type="SUPFAM" id="SSF52540">
    <property type="entry name" value="P-loop containing nucleoside triphosphate hydrolases"/>
    <property type="match status" value="1"/>
</dbReference>
<reference evidence="8 9" key="1">
    <citation type="submission" date="2018-11" db="EMBL/GenBank/DDBJ databases">
        <title>Sequencing the genomes of 1000 actinobacteria strains.</title>
        <authorList>
            <person name="Klenk H.-P."/>
        </authorList>
    </citation>
    <scope>NUCLEOTIDE SEQUENCE [LARGE SCALE GENOMIC DNA]</scope>
    <source>
        <strain evidence="8 9">DSM 44254</strain>
    </source>
</reference>
<dbReference type="Gene3D" id="3.40.50.300">
    <property type="entry name" value="P-loop containing nucleotide triphosphate hydrolases"/>
    <property type="match status" value="1"/>
</dbReference>
<comment type="caution">
    <text evidence="8">The sequence shown here is derived from an EMBL/GenBank/DDBJ whole genome shotgun (WGS) entry which is preliminary data.</text>
</comment>
<feature type="domain" description="ABC transporter" evidence="6">
    <location>
        <begin position="330"/>
        <end position="563"/>
    </location>
</feature>
<feature type="transmembrane region" description="Helical" evidence="5">
    <location>
        <begin position="142"/>
        <end position="169"/>
    </location>
</feature>
<evidence type="ECO:0000256" key="1">
    <source>
        <dbReference type="ARBA" id="ARBA00004651"/>
    </source>
</evidence>
<keyword evidence="8" id="KW-0067">ATP-binding</keyword>
<dbReference type="InterPro" id="IPR011527">
    <property type="entry name" value="ABC1_TM_dom"/>
</dbReference>
<organism evidence="8 9">
    <name type="scientific">Actinocorallia herbida</name>
    <dbReference type="NCBI Taxonomy" id="58109"/>
    <lineage>
        <taxon>Bacteria</taxon>
        <taxon>Bacillati</taxon>
        <taxon>Actinomycetota</taxon>
        <taxon>Actinomycetes</taxon>
        <taxon>Streptosporangiales</taxon>
        <taxon>Thermomonosporaceae</taxon>
        <taxon>Actinocorallia</taxon>
    </lineage>
</organism>
<dbReference type="PROSITE" id="PS50929">
    <property type="entry name" value="ABC_TM1F"/>
    <property type="match status" value="1"/>
</dbReference>
<dbReference type="InterPro" id="IPR027417">
    <property type="entry name" value="P-loop_NTPase"/>
</dbReference>
<keyword evidence="9" id="KW-1185">Reference proteome</keyword>
<evidence type="ECO:0000256" key="3">
    <source>
        <dbReference type="ARBA" id="ARBA00022989"/>
    </source>
</evidence>
<proteinExistence type="predicted"/>
<dbReference type="PROSITE" id="PS50893">
    <property type="entry name" value="ABC_TRANSPORTER_2"/>
    <property type="match status" value="1"/>
</dbReference>
<keyword evidence="3 5" id="KW-1133">Transmembrane helix</keyword>
<keyword evidence="2 5" id="KW-0812">Transmembrane</keyword>
<feature type="domain" description="ABC transmembrane type-1" evidence="7">
    <location>
        <begin position="25"/>
        <end position="306"/>
    </location>
</feature>
<evidence type="ECO:0000256" key="2">
    <source>
        <dbReference type="ARBA" id="ARBA00022692"/>
    </source>
</evidence>
<dbReference type="InterPro" id="IPR036640">
    <property type="entry name" value="ABC1_TM_sf"/>
</dbReference>
<dbReference type="GO" id="GO:0016887">
    <property type="term" value="F:ATP hydrolysis activity"/>
    <property type="evidence" value="ECO:0007669"/>
    <property type="project" value="InterPro"/>
</dbReference>
<keyword evidence="8" id="KW-0547">Nucleotide-binding</keyword>
<dbReference type="Pfam" id="PF00664">
    <property type="entry name" value="ABC_membrane"/>
    <property type="match status" value="1"/>
</dbReference>
<evidence type="ECO:0000259" key="7">
    <source>
        <dbReference type="PROSITE" id="PS50929"/>
    </source>
</evidence>
<evidence type="ECO:0000259" key="6">
    <source>
        <dbReference type="PROSITE" id="PS50893"/>
    </source>
</evidence>
<dbReference type="InterPro" id="IPR017871">
    <property type="entry name" value="ABC_transporter-like_CS"/>
</dbReference>
<evidence type="ECO:0000313" key="9">
    <source>
        <dbReference type="Proteomes" id="UP000272400"/>
    </source>
</evidence>
<dbReference type="InterPro" id="IPR003439">
    <property type="entry name" value="ABC_transporter-like_ATP-bd"/>
</dbReference>
<dbReference type="GO" id="GO:0005524">
    <property type="term" value="F:ATP binding"/>
    <property type="evidence" value="ECO:0007669"/>
    <property type="project" value="UniProtKB-KW"/>
</dbReference>
<dbReference type="InterPro" id="IPR039421">
    <property type="entry name" value="Type_1_exporter"/>
</dbReference>
<feature type="transmembrane region" description="Helical" evidence="5">
    <location>
        <begin position="245"/>
        <end position="266"/>
    </location>
</feature>
<name>A0A3N1D0Z9_9ACTN</name>
<dbReference type="EMBL" id="RJKE01000001">
    <property type="protein sequence ID" value="ROO87207.1"/>
    <property type="molecule type" value="Genomic_DNA"/>
</dbReference>
<comment type="subcellular location">
    <subcellularLocation>
        <location evidence="1">Cell membrane</location>
        <topology evidence="1">Multi-pass membrane protein</topology>
    </subcellularLocation>
</comment>
<sequence length="563" mass="57698">MVSRVSASGSAVLRRSMGGQRWRILAASALFAAHQGGEALVPVLIGVVIDKATYTGDVGALLFWLAVLAVDFTVLSLAWRFGMRVGTQAGVRADRGLRLAVTARALHPRGTARADLLPGALVSIATADVRRTTMMNFRIPHLVAAIAGMLVAAVWLLLASVPLGLLILLGTPPLLFLVNRLSAPLERRTVEQQERAAWAAAVAVDLVRGVRVLKGLGAERAGLARYRAVSRDSLGASLATTRVEAVYSGAVVAINGLFLALIALVGGRMAAQGTISVGELASAVGLAQFLVGPLSVFGDITAALAAGRASAGRIAGVLHAAHATPEGHGVPASPVRGEIGVRGLAGGGLHGAEFTVAAGETVAVYCNDPEAASSLVRYLGRETDPEKGRILLDGVPLADLAPEALRSAILAVPHEAALFEGTVAANIDAGRGGDPTAAVRAARADEVASALPDGLATRVSERGGSLSGGQRQRVALARALHADPPVLVLHDPTNAVDTVTEAGIGDGLRSLRAGRTTILITSSPALLAAADRVVLLRGGTVAASAPHGELLDTRPDYRELVLT</sequence>
<dbReference type="GO" id="GO:0005886">
    <property type="term" value="C:plasma membrane"/>
    <property type="evidence" value="ECO:0007669"/>
    <property type="project" value="UniProtKB-SubCell"/>
</dbReference>
<dbReference type="AlphaFoldDB" id="A0A3N1D0Z9"/>
<protein>
    <submittedName>
        <fullName evidence="8">Putative ABC transport system ATP-binding protein</fullName>
    </submittedName>
</protein>
<evidence type="ECO:0000313" key="8">
    <source>
        <dbReference type="EMBL" id="ROO87207.1"/>
    </source>
</evidence>
<dbReference type="PANTHER" id="PTHR43394:SF1">
    <property type="entry name" value="ATP-BINDING CASSETTE SUB-FAMILY B MEMBER 10, MITOCHONDRIAL"/>
    <property type="match status" value="1"/>
</dbReference>
<dbReference type="Pfam" id="PF00005">
    <property type="entry name" value="ABC_tran"/>
    <property type="match status" value="1"/>
</dbReference>
<dbReference type="GO" id="GO:0015421">
    <property type="term" value="F:ABC-type oligopeptide transporter activity"/>
    <property type="evidence" value="ECO:0007669"/>
    <property type="project" value="TreeGrafter"/>
</dbReference>
<evidence type="ECO:0000256" key="5">
    <source>
        <dbReference type="SAM" id="Phobius"/>
    </source>
</evidence>